<evidence type="ECO:0000313" key="6">
    <source>
        <dbReference type="Proteomes" id="UP000617734"/>
    </source>
</evidence>
<accession>A0A919GEM3</accession>
<sequence>MELVRLRADHAQALLAFERENREYFARTVPDRTDAYFAGFDARHRALLAEQEAGVCHFHVVLDERGSLVGRVNLVDVEDGTADLGYRIGERSAGRGLATAVVADICRLAATEYGLHALTAATTLDNPASRRVLERNGFAPVGDVSLGGRPGLRFRRGLPATG</sequence>
<dbReference type="InterPro" id="IPR000182">
    <property type="entry name" value="GNAT_dom"/>
</dbReference>
<dbReference type="GeneID" id="95357242"/>
<dbReference type="GO" id="GO:0008999">
    <property type="term" value="F:protein-N-terminal-alanine acetyltransferase activity"/>
    <property type="evidence" value="ECO:0007669"/>
    <property type="project" value="TreeGrafter"/>
</dbReference>
<feature type="domain" description="N-acetyltransferase" evidence="4">
    <location>
        <begin position="1"/>
        <end position="159"/>
    </location>
</feature>
<dbReference type="GO" id="GO:0005737">
    <property type="term" value="C:cytoplasm"/>
    <property type="evidence" value="ECO:0007669"/>
    <property type="project" value="TreeGrafter"/>
</dbReference>
<keyword evidence="1" id="KW-0808">Transferase</keyword>
<reference evidence="5" key="2">
    <citation type="submission" date="2020-09" db="EMBL/GenBank/DDBJ databases">
        <authorList>
            <person name="Sun Q."/>
            <person name="Ohkuma M."/>
        </authorList>
    </citation>
    <scope>NUCLEOTIDE SEQUENCE</scope>
    <source>
        <strain evidence="5">JCM 4646</strain>
    </source>
</reference>
<dbReference type="EMBL" id="BNBO01000063">
    <property type="protein sequence ID" value="GHH83228.1"/>
    <property type="molecule type" value="Genomic_DNA"/>
</dbReference>
<dbReference type="RefSeq" id="WP_190214923.1">
    <property type="nucleotide sequence ID" value="NZ_BNBO01000063.1"/>
</dbReference>
<keyword evidence="2" id="KW-0012">Acyltransferase</keyword>
<comment type="similarity">
    <text evidence="3">Belongs to the acetyltransferase family. RimJ subfamily.</text>
</comment>
<evidence type="ECO:0000256" key="1">
    <source>
        <dbReference type="ARBA" id="ARBA00022679"/>
    </source>
</evidence>
<reference evidence="5" key="1">
    <citation type="journal article" date="2014" name="Int. J. Syst. Evol. Microbiol.">
        <title>Complete genome sequence of Corynebacterium casei LMG S-19264T (=DSM 44701T), isolated from a smear-ripened cheese.</title>
        <authorList>
            <consortium name="US DOE Joint Genome Institute (JGI-PGF)"/>
            <person name="Walter F."/>
            <person name="Albersmeier A."/>
            <person name="Kalinowski J."/>
            <person name="Ruckert C."/>
        </authorList>
    </citation>
    <scope>NUCLEOTIDE SEQUENCE</scope>
    <source>
        <strain evidence="5">JCM 4646</strain>
    </source>
</reference>
<proteinExistence type="inferred from homology"/>
<evidence type="ECO:0000256" key="3">
    <source>
        <dbReference type="ARBA" id="ARBA00038502"/>
    </source>
</evidence>
<evidence type="ECO:0000256" key="2">
    <source>
        <dbReference type="ARBA" id="ARBA00023315"/>
    </source>
</evidence>
<dbReference type="Proteomes" id="UP000617734">
    <property type="component" value="Unassembled WGS sequence"/>
</dbReference>
<dbReference type="InterPro" id="IPR051531">
    <property type="entry name" value="N-acetyltransferase"/>
</dbReference>
<dbReference type="SUPFAM" id="SSF55729">
    <property type="entry name" value="Acyl-CoA N-acyltransferases (Nat)"/>
    <property type="match status" value="1"/>
</dbReference>
<keyword evidence="6" id="KW-1185">Reference proteome</keyword>
<gene>
    <name evidence="5" type="ORF">GCM10018781_69840</name>
</gene>
<dbReference type="InterPro" id="IPR016181">
    <property type="entry name" value="Acyl_CoA_acyltransferase"/>
</dbReference>
<name>A0A919GEM3_9ACTN</name>
<organism evidence="5 6">
    <name type="scientific">Kitasatospora indigofera</name>
    <dbReference type="NCBI Taxonomy" id="67307"/>
    <lineage>
        <taxon>Bacteria</taxon>
        <taxon>Bacillati</taxon>
        <taxon>Actinomycetota</taxon>
        <taxon>Actinomycetes</taxon>
        <taxon>Kitasatosporales</taxon>
        <taxon>Streptomycetaceae</taxon>
        <taxon>Kitasatospora</taxon>
    </lineage>
</organism>
<evidence type="ECO:0000259" key="4">
    <source>
        <dbReference type="PROSITE" id="PS51186"/>
    </source>
</evidence>
<dbReference type="AlphaFoldDB" id="A0A919GEM3"/>
<dbReference type="PANTHER" id="PTHR43792">
    <property type="entry name" value="GNAT FAMILY, PUTATIVE (AFU_ORTHOLOGUE AFUA_3G00765)-RELATED-RELATED"/>
    <property type="match status" value="1"/>
</dbReference>
<evidence type="ECO:0000313" key="5">
    <source>
        <dbReference type="EMBL" id="GHH83228.1"/>
    </source>
</evidence>
<dbReference type="Pfam" id="PF13302">
    <property type="entry name" value="Acetyltransf_3"/>
    <property type="match status" value="1"/>
</dbReference>
<comment type="caution">
    <text evidence="5">The sequence shown here is derived from an EMBL/GenBank/DDBJ whole genome shotgun (WGS) entry which is preliminary data.</text>
</comment>
<dbReference type="PROSITE" id="PS51186">
    <property type="entry name" value="GNAT"/>
    <property type="match status" value="1"/>
</dbReference>
<dbReference type="Gene3D" id="3.40.630.30">
    <property type="match status" value="1"/>
</dbReference>
<protein>
    <submittedName>
        <fullName evidence="5">Alanine acetyltransferase</fullName>
    </submittedName>
</protein>
<dbReference type="PANTHER" id="PTHR43792:SF8">
    <property type="entry name" value="[RIBOSOMAL PROTEIN US5]-ALANINE N-ACETYLTRANSFERASE"/>
    <property type="match status" value="1"/>
</dbReference>